<dbReference type="SMART" id="SM01274">
    <property type="entry name" value="malic"/>
    <property type="match status" value="1"/>
</dbReference>
<evidence type="ECO:0000313" key="5">
    <source>
        <dbReference type="Proteomes" id="UP000675781"/>
    </source>
</evidence>
<dbReference type="EMBL" id="JAGSOG010000002">
    <property type="protein sequence ID" value="MBR7831788.1"/>
    <property type="molecule type" value="Genomic_DNA"/>
</dbReference>
<dbReference type="PANTHER" id="PTHR43237">
    <property type="entry name" value="NADP-DEPENDENT MALIC ENZYME"/>
    <property type="match status" value="1"/>
</dbReference>
<evidence type="ECO:0000259" key="2">
    <source>
        <dbReference type="SMART" id="SM00919"/>
    </source>
</evidence>
<dbReference type="InterPro" id="IPR037062">
    <property type="entry name" value="Malic_N_dom_sf"/>
</dbReference>
<evidence type="ECO:0000259" key="3">
    <source>
        <dbReference type="SMART" id="SM01274"/>
    </source>
</evidence>
<feature type="domain" description="Malic enzyme NAD-binding" evidence="2">
    <location>
        <begin position="167"/>
        <end position="386"/>
    </location>
</feature>
<proteinExistence type="predicted"/>
<dbReference type="SUPFAM" id="SSF51735">
    <property type="entry name" value="NAD(P)-binding Rossmann-fold domains"/>
    <property type="match status" value="1"/>
</dbReference>
<evidence type="ECO:0000256" key="1">
    <source>
        <dbReference type="ARBA" id="ARBA00023002"/>
    </source>
</evidence>
<dbReference type="Gene3D" id="3.40.50.720">
    <property type="entry name" value="NAD(P)-binding Rossmann-like Domain"/>
    <property type="match status" value="1"/>
</dbReference>
<protein>
    <submittedName>
        <fullName evidence="4">NADP-dependent malic enzyme</fullName>
    </submittedName>
</protein>
<dbReference type="PANTHER" id="PTHR43237:SF4">
    <property type="entry name" value="NADP-DEPENDENT MALIC ENZYME"/>
    <property type="match status" value="1"/>
</dbReference>
<dbReference type="AlphaFoldDB" id="A0A941EJ64"/>
<name>A0A941EJ64_9ACTN</name>
<dbReference type="GO" id="GO:0016616">
    <property type="term" value="F:oxidoreductase activity, acting on the CH-OH group of donors, NAD or NADP as acceptor"/>
    <property type="evidence" value="ECO:0007669"/>
    <property type="project" value="InterPro"/>
</dbReference>
<organism evidence="4 5">
    <name type="scientific">Actinospica durhamensis</name>
    <dbReference type="NCBI Taxonomy" id="1508375"/>
    <lineage>
        <taxon>Bacteria</taxon>
        <taxon>Bacillati</taxon>
        <taxon>Actinomycetota</taxon>
        <taxon>Actinomycetes</taxon>
        <taxon>Catenulisporales</taxon>
        <taxon>Actinospicaceae</taxon>
        <taxon>Actinospica</taxon>
    </lineage>
</organism>
<reference evidence="4" key="1">
    <citation type="submission" date="2021-04" db="EMBL/GenBank/DDBJ databases">
        <title>Genome based classification of Actinospica acidithermotolerans sp. nov., an actinobacterium isolated from an Indonesian hot spring.</title>
        <authorList>
            <person name="Kusuma A.B."/>
            <person name="Putra K.E."/>
            <person name="Nafisah S."/>
            <person name="Loh J."/>
            <person name="Nouioui I."/>
            <person name="Goodfellow M."/>
        </authorList>
    </citation>
    <scope>NUCLEOTIDE SEQUENCE</scope>
    <source>
        <strain evidence="4">CSCA 57</strain>
    </source>
</reference>
<dbReference type="RefSeq" id="WP_212526320.1">
    <property type="nucleotide sequence ID" value="NZ_JAGSOG010000002.1"/>
</dbReference>
<dbReference type="Pfam" id="PF03949">
    <property type="entry name" value="Malic_M"/>
    <property type="match status" value="1"/>
</dbReference>
<dbReference type="SMART" id="SM00919">
    <property type="entry name" value="Malic_M"/>
    <property type="match status" value="1"/>
</dbReference>
<dbReference type="Gene3D" id="3.40.50.10380">
    <property type="entry name" value="Malic enzyme, N-terminal domain"/>
    <property type="match status" value="1"/>
</dbReference>
<comment type="caution">
    <text evidence="4">The sequence shown here is derived from an EMBL/GenBank/DDBJ whole genome shotgun (WGS) entry which is preliminary data.</text>
</comment>
<accession>A0A941EJ64</accession>
<keyword evidence="1" id="KW-0560">Oxidoreductase</keyword>
<dbReference type="InterPro" id="IPR012301">
    <property type="entry name" value="Malic_N_dom"/>
</dbReference>
<dbReference type="Proteomes" id="UP000675781">
    <property type="component" value="Unassembled WGS sequence"/>
</dbReference>
<sequence length="389" mass="40031">MRTQVNPSLPRSLEQRVFDMYRRGLLGTTAKDVFGDDAPSLTSTTATAMVSRAIAADPGLAARYTWTGRLVAVVSDGSAVLGLGDLGPRAVLPVLETKCAFIRRISGLDAIPLVLADRGVETVVQTLSSLAPSFAAVSLEDVAAPGCFELERRLAESLDCPVMHNDQHGTAVAVAAALRNAAALTGRHFAEMRIAVVGAGAAGIATARLLLACGVRELVLVDRGGILSAERADLNDAKRAISTSTNPCGLVGGLPEALDGADALVGLSAGTIEPAALARMRRHPIILALANPVPEVDSEAARSLGALYGSGLATAPNCVSNLLAVPGIFHGALQARASRITQAMLLAAVDALVRASAPARPDRLVPHFADPEAFGRVSGAVAAAARTER</sequence>
<dbReference type="InterPro" id="IPR051674">
    <property type="entry name" value="Malate_Decarboxylase"/>
</dbReference>
<dbReference type="SUPFAM" id="SSF53223">
    <property type="entry name" value="Aminoacid dehydrogenase-like, N-terminal domain"/>
    <property type="match status" value="1"/>
</dbReference>
<evidence type="ECO:0000313" key="4">
    <source>
        <dbReference type="EMBL" id="MBR7831788.1"/>
    </source>
</evidence>
<gene>
    <name evidence="4" type="ORF">KDL01_00865</name>
</gene>
<dbReference type="InterPro" id="IPR012302">
    <property type="entry name" value="Malic_NAD-bd"/>
</dbReference>
<dbReference type="GO" id="GO:0051287">
    <property type="term" value="F:NAD binding"/>
    <property type="evidence" value="ECO:0007669"/>
    <property type="project" value="InterPro"/>
</dbReference>
<keyword evidence="5" id="KW-1185">Reference proteome</keyword>
<dbReference type="GO" id="GO:0004470">
    <property type="term" value="F:malic enzyme activity"/>
    <property type="evidence" value="ECO:0007669"/>
    <property type="project" value="InterPro"/>
</dbReference>
<dbReference type="Pfam" id="PF00390">
    <property type="entry name" value="malic"/>
    <property type="match status" value="1"/>
</dbReference>
<feature type="domain" description="Malic enzyme N-terminal" evidence="3">
    <location>
        <begin position="23"/>
        <end position="155"/>
    </location>
</feature>
<dbReference type="InterPro" id="IPR046346">
    <property type="entry name" value="Aminoacid_DH-like_N_sf"/>
</dbReference>
<dbReference type="InterPro" id="IPR036291">
    <property type="entry name" value="NAD(P)-bd_dom_sf"/>
</dbReference>